<gene>
    <name evidence="2" type="ORF">ABMA27_009306</name>
</gene>
<evidence type="ECO:0000256" key="1">
    <source>
        <dbReference type="SAM" id="MobiDB-lite"/>
    </source>
</evidence>
<reference evidence="2 3" key="1">
    <citation type="submission" date="2024-06" db="EMBL/GenBank/DDBJ databases">
        <title>A chromosome-level genome assembly of beet webworm, Loxostege sticticalis.</title>
        <authorList>
            <person name="Zhang Y."/>
        </authorList>
    </citation>
    <scope>NUCLEOTIDE SEQUENCE [LARGE SCALE GENOMIC DNA]</scope>
    <source>
        <strain evidence="2">AQ026</strain>
        <tissue evidence="2">Whole body</tissue>
    </source>
</reference>
<dbReference type="Proteomes" id="UP001549920">
    <property type="component" value="Unassembled WGS sequence"/>
</dbReference>
<dbReference type="Pfam" id="PF11901">
    <property type="entry name" value="DM9"/>
    <property type="match status" value="1"/>
</dbReference>
<sequence length="250" mass="27016">MSHKYPGSNPAPPPPYGANGPSQPQPPPYQSVYPQLPPQSTSTQPQVSGYPHYPGMVAIPVAFPPAPPSYQPSPTYVTNHIYHGQPSSSNQPAPIEPEKVVEDIQWVSAFATIASHLTGKAFIGGHQADGSPLWVVRLKHRGSVFPGKFSVLTNMASAATGSKEVKLQDMEVLCAPMENLQWVPANHGNVPKNAVQGGKTMVGLPLYIGRARFQQTLTPGYVYPWKKCCCIGFGGRTVSLQSYEVLCRIK</sequence>
<dbReference type="SMART" id="SM00696">
    <property type="entry name" value="DM9"/>
    <property type="match status" value="2"/>
</dbReference>
<dbReference type="EMBL" id="JBEUOH010000024">
    <property type="protein sequence ID" value="KAL0860757.1"/>
    <property type="molecule type" value="Genomic_DNA"/>
</dbReference>
<evidence type="ECO:0000313" key="3">
    <source>
        <dbReference type="Proteomes" id="UP001549920"/>
    </source>
</evidence>
<comment type="caution">
    <text evidence="2">The sequence shown here is derived from an EMBL/GenBank/DDBJ whole genome shotgun (WGS) entry which is preliminary data.</text>
</comment>
<name>A0ABR3H7I6_LOXSC</name>
<accession>A0ABR3H7I6</accession>
<feature type="compositionally biased region" description="Low complexity" evidence="1">
    <location>
        <begin position="30"/>
        <end position="46"/>
    </location>
</feature>
<feature type="region of interest" description="Disordered" evidence="1">
    <location>
        <begin position="1"/>
        <end position="49"/>
    </location>
</feature>
<dbReference type="PANTHER" id="PTHR31649">
    <property type="entry name" value="AGAP009604-PA"/>
    <property type="match status" value="1"/>
</dbReference>
<dbReference type="PANTHER" id="PTHR31649:SF1">
    <property type="entry name" value="FARNESOIC ACID O-METHYL TRANSFERASE DOMAIN-CONTAINING PROTEIN"/>
    <property type="match status" value="1"/>
</dbReference>
<protein>
    <submittedName>
        <fullName evidence="2">Uncharacterized protein</fullName>
    </submittedName>
</protein>
<proteinExistence type="predicted"/>
<dbReference type="InterPro" id="IPR006616">
    <property type="entry name" value="DM9_repeat"/>
</dbReference>
<evidence type="ECO:0000313" key="2">
    <source>
        <dbReference type="EMBL" id="KAL0860757.1"/>
    </source>
</evidence>
<organism evidence="2 3">
    <name type="scientific">Loxostege sticticalis</name>
    <name type="common">Beet webworm moth</name>
    <dbReference type="NCBI Taxonomy" id="481309"/>
    <lineage>
        <taxon>Eukaryota</taxon>
        <taxon>Metazoa</taxon>
        <taxon>Ecdysozoa</taxon>
        <taxon>Arthropoda</taxon>
        <taxon>Hexapoda</taxon>
        <taxon>Insecta</taxon>
        <taxon>Pterygota</taxon>
        <taxon>Neoptera</taxon>
        <taxon>Endopterygota</taxon>
        <taxon>Lepidoptera</taxon>
        <taxon>Glossata</taxon>
        <taxon>Ditrysia</taxon>
        <taxon>Pyraloidea</taxon>
        <taxon>Crambidae</taxon>
        <taxon>Pyraustinae</taxon>
        <taxon>Loxostege</taxon>
    </lineage>
</organism>
<keyword evidence="3" id="KW-1185">Reference proteome</keyword>